<accession>U4L456</accession>
<proteinExistence type="predicted"/>
<dbReference type="OrthoDB" id="10640371at2759"/>
<dbReference type="EMBL" id="HF935547">
    <property type="protein sequence ID" value="CCX10526.1"/>
    <property type="molecule type" value="Genomic_DNA"/>
</dbReference>
<evidence type="ECO:0000256" key="1">
    <source>
        <dbReference type="SAM" id="MobiDB-lite"/>
    </source>
</evidence>
<dbReference type="Proteomes" id="UP000018144">
    <property type="component" value="Unassembled WGS sequence"/>
</dbReference>
<name>U4L456_PYROM</name>
<keyword evidence="3" id="KW-1185">Reference proteome</keyword>
<sequence>MCWLKRLSCTSCHRITEAGFVNCNPKFLGKPLCNKPPRDVGITNYIPNCGPHGCTVPTWLAKVEMPKDMKSTISSNGSFTEAREAVVNSAMGEDGKMTPQPENIDLWNEMEALSACALALDKAAEKSLAQHKEEGEEEKKSNKKKEDEIVQAVPGSVAVINEVTTNIQAPAPQASDQVA</sequence>
<evidence type="ECO:0000313" key="3">
    <source>
        <dbReference type="Proteomes" id="UP000018144"/>
    </source>
</evidence>
<feature type="region of interest" description="Disordered" evidence="1">
    <location>
        <begin position="127"/>
        <end position="155"/>
    </location>
</feature>
<dbReference type="AlphaFoldDB" id="U4L456"/>
<evidence type="ECO:0000313" key="2">
    <source>
        <dbReference type="EMBL" id="CCX10526.1"/>
    </source>
</evidence>
<protein>
    <submittedName>
        <fullName evidence="2">Uncharacterized protein</fullName>
    </submittedName>
</protein>
<organism evidence="2 3">
    <name type="scientific">Pyronema omphalodes (strain CBS 100304)</name>
    <name type="common">Pyronema confluens</name>
    <dbReference type="NCBI Taxonomy" id="1076935"/>
    <lineage>
        <taxon>Eukaryota</taxon>
        <taxon>Fungi</taxon>
        <taxon>Dikarya</taxon>
        <taxon>Ascomycota</taxon>
        <taxon>Pezizomycotina</taxon>
        <taxon>Pezizomycetes</taxon>
        <taxon>Pezizales</taxon>
        <taxon>Pyronemataceae</taxon>
        <taxon>Pyronema</taxon>
    </lineage>
</organism>
<reference evidence="2 3" key="1">
    <citation type="journal article" date="2013" name="PLoS Genet.">
        <title>The genome and development-dependent transcriptomes of Pyronema confluens: a window into fungal evolution.</title>
        <authorList>
            <person name="Traeger S."/>
            <person name="Altegoer F."/>
            <person name="Freitag M."/>
            <person name="Gabaldon T."/>
            <person name="Kempken F."/>
            <person name="Kumar A."/>
            <person name="Marcet-Houben M."/>
            <person name="Poggeler S."/>
            <person name="Stajich J.E."/>
            <person name="Nowrousian M."/>
        </authorList>
    </citation>
    <scope>NUCLEOTIDE SEQUENCE [LARGE SCALE GENOMIC DNA]</scope>
    <source>
        <strain evidence="3">CBS 100304</strain>
        <tissue evidence="2">Vegetative mycelium</tissue>
    </source>
</reference>
<feature type="compositionally biased region" description="Basic and acidic residues" evidence="1">
    <location>
        <begin position="127"/>
        <end position="148"/>
    </location>
</feature>
<gene>
    <name evidence="2" type="ORF">PCON_10120</name>
</gene>